<protein>
    <recommendedName>
        <fullName evidence="2">Thioredoxin domain-containing protein</fullName>
    </recommendedName>
</protein>
<evidence type="ECO:0000256" key="1">
    <source>
        <dbReference type="SAM" id="MobiDB-lite"/>
    </source>
</evidence>
<dbReference type="AlphaFoldDB" id="A0A7S2JMK3"/>
<organism evidence="3">
    <name type="scientific">Haptolina brevifila</name>
    <dbReference type="NCBI Taxonomy" id="156173"/>
    <lineage>
        <taxon>Eukaryota</taxon>
        <taxon>Haptista</taxon>
        <taxon>Haptophyta</taxon>
        <taxon>Prymnesiophyceae</taxon>
        <taxon>Prymnesiales</taxon>
        <taxon>Prymnesiaceae</taxon>
        <taxon>Haptolina</taxon>
    </lineage>
</organism>
<feature type="domain" description="Thioredoxin" evidence="2">
    <location>
        <begin position="67"/>
        <end position="151"/>
    </location>
</feature>
<proteinExistence type="predicted"/>
<dbReference type="SUPFAM" id="SSF52833">
    <property type="entry name" value="Thioredoxin-like"/>
    <property type="match status" value="1"/>
</dbReference>
<evidence type="ECO:0000259" key="2">
    <source>
        <dbReference type="Pfam" id="PF00085"/>
    </source>
</evidence>
<dbReference type="Pfam" id="PF00085">
    <property type="entry name" value="Thioredoxin"/>
    <property type="match status" value="1"/>
</dbReference>
<evidence type="ECO:0000313" key="3">
    <source>
        <dbReference type="EMBL" id="CAD9552242.1"/>
    </source>
</evidence>
<reference evidence="3" key="1">
    <citation type="submission" date="2021-01" db="EMBL/GenBank/DDBJ databases">
        <authorList>
            <person name="Corre E."/>
            <person name="Pelletier E."/>
            <person name="Niang G."/>
            <person name="Scheremetjew M."/>
            <person name="Finn R."/>
            <person name="Kale V."/>
            <person name="Holt S."/>
            <person name="Cochrane G."/>
            <person name="Meng A."/>
            <person name="Brown T."/>
            <person name="Cohen L."/>
        </authorList>
    </citation>
    <scope>NUCLEOTIDE SEQUENCE</scope>
    <source>
        <strain evidence="3">UTEX LB 985</strain>
    </source>
</reference>
<dbReference type="InterPro" id="IPR013766">
    <property type="entry name" value="Thioredoxin_domain"/>
</dbReference>
<gene>
    <name evidence="3" type="ORF">CBRE1094_LOCUS45943</name>
</gene>
<accession>A0A7S2JMK3</accession>
<dbReference type="InterPro" id="IPR036249">
    <property type="entry name" value="Thioredoxin-like_sf"/>
</dbReference>
<dbReference type="EMBL" id="HBGU01084169">
    <property type="protein sequence ID" value="CAD9552242.1"/>
    <property type="molecule type" value="Transcribed_RNA"/>
</dbReference>
<feature type="compositionally biased region" description="Basic and acidic residues" evidence="1">
    <location>
        <begin position="18"/>
        <end position="29"/>
    </location>
</feature>
<dbReference type="Gene3D" id="3.40.30.10">
    <property type="entry name" value="Glutaredoxin"/>
    <property type="match status" value="1"/>
</dbReference>
<name>A0A7S2JMK3_9EUKA</name>
<sequence length="160" mass="17454">MAAPSPPPAVDLRFAGRSKPDESAKYGKDPRSETIAAKIDFKTVATGKVGTLSSIEELQASLDVADKNQQVVVLKFMRKDCMACASTKKQFESTARSYAAGGQFYEVDFDVSRAFCRSCALKFVPSAHIYVANELRAALPMGKKSWDAFVEKLSAFKAEL</sequence>
<feature type="region of interest" description="Disordered" evidence="1">
    <location>
        <begin position="1"/>
        <end position="29"/>
    </location>
</feature>